<dbReference type="Proteomes" id="UP000276215">
    <property type="component" value="Unassembled WGS sequence"/>
</dbReference>
<dbReference type="AlphaFoldDB" id="A0A3N4J060"/>
<gene>
    <name evidence="1" type="ORF">L873DRAFT_1818808</name>
</gene>
<evidence type="ECO:0000313" key="2">
    <source>
        <dbReference type="Proteomes" id="UP000276215"/>
    </source>
</evidence>
<protein>
    <submittedName>
        <fullName evidence="1">Uncharacterized protein</fullName>
    </submittedName>
</protein>
<accession>A0A3N4J060</accession>
<keyword evidence="2" id="KW-1185">Reference proteome</keyword>
<dbReference type="EMBL" id="ML120488">
    <property type="protein sequence ID" value="RPA91782.1"/>
    <property type="molecule type" value="Genomic_DNA"/>
</dbReference>
<proteinExistence type="predicted"/>
<name>A0A3N4J060_9PEZI</name>
<organism evidence="1 2">
    <name type="scientific">Choiromyces venosus 120613-1</name>
    <dbReference type="NCBI Taxonomy" id="1336337"/>
    <lineage>
        <taxon>Eukaryota</taxon>
        <taxon>Fungi</taxon>
        <taxon>Dikarya</taxon>
        <taxon>Ascomycota</taxon>
        <taxon>Pezizomycotina</taxon>
        <taxon>Pezizomycetes</taxon>
        <taxon>Pezizales</taxon>
        <taxon>Tuberaceae</taxon>
        <taxon>Choiromyces</taxon>
    </lineage>
</organism>
<reference evidence="1 2" key="1">
    <citation type="journal article" date="2018" name="Nat. Ecol. Evol.">
        <title>Pezizomycetes genomes reveal the molecular basis of ectomycorrhizal truffle lifestyle.</title>
        <authorList>
            <person name="Murat C."/>
            <person name="Payen T."/>
            <person name="Noel B."/>
            <person name="Kuo A."/>
            <person name="Morin E."/>
            <person name="Chen J."/>
            <person name="Kohler A."/>
            <person name="Krizsan K."/>
            <person name="Balestrini R."/>
            <person name="Da Silva C."/>
            <person name="Montanini B."/>
            <person name="Hainaut M."/>
            <person name="Levati E."/>
            <person name="Barry K.W."/>
            <person name="Belfiori B."/>
            <person name="Cichocki N."/>
            <person name="Clum A."/>
            <person name="Dockter R.B."/>
            <person name="Fauchery L."/>
            <person name="Guy J."/>
            <person name="Iotti M."/>
            <person name="Le Tacon F."/>
            <person name="Lindquist E.A."/>
            <person name="Lipzen A."/>
            <person name="Malagnac F."/>
            <person name="Mello A."/>
            <person name="Molinier V."/>
            <person name="Miyauchi S."/>
            <person name="Poulain J."/>
            <person name="Riccioni C."/>
            <person name="Rubini A."/>
            <person name="Sitrit Y."/>
            <person name="Splivallo R."/>
            <person name="Traeger S."/>
            <person name="Wang M."/>
            <person name="Zifcakova L."/>
            <person name="Wipf D."/>
            <person name="Zambonelli A."/>
            <person name="Paolocci F."/>
            <person name="Nowrousian M."/>
            <person name="Ottonello S."/>
            <person name="Baldrian P."/>
            <person name="Spatafora J.W."/>
            <person name="Henrissat B."/>
            <person name="Nagy L.G."/>
            <person name="Aury J.M."/>
            <person name="Wincker P."/>
            <person name="Grigoriev I.V."/>
            <person name="Bonfante P."/>
            <person name="Martin F.M."/>
        </authorList>
    </citation>
    <scope>NUCLEOTIDE SEQUENCE [LARGE SCALE GENOMIC DNA]</scope>
    <source>
        <strain evidence="1 2">120613-1</strain>
    </source>
</reference>
<sequence length="146" mass="15463">MPEKNYGGEDSPDLYGDTLIEISLQEDGDTLSHTLSPCYGSSNNPTPPTRGLYSYGTATAEAVKLSASSAEPNALVPLVEVKKEVTQTGPSSEIHADILLLPDFASGPVGKIEAQNGIIVRLSLHNPPWSLAKKNNSFRLSGAVLD</sequence>
<evidence type="ECO:0000313" key="1">
    <source>
        <dbReference type="EMBL" id="RPA91782.1"/>
    </source>
</evidence>